<keyword evidence="3 9" id="KW-0138">CF(0)</keyword>
<name>A0A4C2AAG5_EUMVA</name>
<evidence type="ECO:0000256" key="6">
    <source>
        <dbReference type="ARBA" id="ARBA00023065"/>
    </source>
</evidence>
<dbReference type="SUPFAM" id="SSF161060">
    <property type="entry name" value="ATP synthase B chain-like"/>
    <property type="match status" value="1"/>
</dbReference>
<comment type="caution">
    <text evidence="10">The sequence shown here is derived from an EMBL/GenBank/DDBJ whole genome shotgun (WGS) entry which is preliminary data.</text>
</comment>
<dbReference type="InterPro" id="IPR008688">
    <property type="entry name" value="ATP_synth_Bsub_B/MI25"/>
</dbReference>
<dbReference type="AlphaFoldDB" id="A0A4C2AAG5"/>
<evidence type="ECO:0000256" key="7">
    <source>
        <dbReference type="ARBA" id="ARBA00023128"/>
    </source>
</evidence>
<dbReference type="Gene3D" id="1.20.5.2210">
    <property type="match status" value="1"/>
</dbReference>
<evidence type="ECO:0000256" key="1">
    <source>
        <dbReference type="ARBA" id="ARBA00007479"/>
    </source>
</evidence>
<dbReference type="PANTHER" id="PTHR12733">
    <property type="entry name" value="MITOCHONDRIAL ATP SYNTHASE B CHAIN"/>
    <property type="match status" value="1"/>
</dbReference>
<comment type="similarity">
    <text evidence="1 9">Belongs to the eukaryotic ATPase B chain family.</text>
</comment>
<dbReference type="GO" id="GO:0046933">
    <property type="term" value="F:proton-transporting ATP synthase activity, rotational mechanism"/>
    <property type="evidence" value="ECO:0007669"/>
    <property type="project" value="TreeGrafter"/>
</dbReference>
<evidence type="ECO:0000256" key="5">
    <source>
        <dbReference type="ARBA" id="ARBA00022792"/>
    </source>
</evidence>
<dbReference type="PANTHER" id="PTHR12733:SF3">
    <property type="entry name" value="ATP SYNTHASE F(0) COMPLEX SUBUNIT B1, MITOCHONDRIAL"/>
    <property type="match status" value="1"/>
</dbReference>
<dbReference type="Pfam" id="PF05405">
    <property type="entry name" value="Mt_ATP-synt_B"/>
    <property type="match status" value="1"/>
</dbReference>
<evidence type="ECO:0000256" key="2">
    <source>
        <dbReference type="ARBA" id="ARBA00022448"/>
    </source>
</evidence>
<dbReference type="GO" id="GO:0045259">
    <property type="term" value="C:proton-transporting ATP synthase complex"/>
    <property type="evidence" value="ECO:0007669"/>
    <property type="project" value="UniProtKB-KW"/>
</dbReference>
<dbReference type="InterPro" id="IPR013837">
    <property type="entry name" value="ATP_synth_F0_suB"/>
</dbReference>
<evidence type="ECO:0000256" key="3">
    <source>
        <dbReference type="ARBA" id="ARBA00022547"/>
    </source>
</evidence>
<evidence type="ECO:0000256" key="8">
    <source>
        <dbReference type="ARBA" id="ARBA00023136"/>
    </source>
</evidence>
<evidence type="ECO:0000256" key="4">
    <source>
        <dbReference type="ARBA" id="ARBA00022781"/>
    </source>
</evidence>
<keyword evidence="6 9" id="KW-0406">Ion transport</keyword>
<keyword evidence="4 9" id="KW-0375">Hydrogen ion transport</keyword>
<reference evidence="10 11" key="1">
    <citation type="journal article" date="2019" name="Commun. Biol.">
        <title>The bagworm genome reveals a unique fibroin gene that provides high tensile strength.</title>
        <authorList>
            <person name="Kono N."/>
            <person name="Nakamura H."/>
            <person name="Ohtoshi R."/>
            <person name="Tomita M."/>
            <person name="Numata K."/>
            <person name="Arakawa K."/>
        </authorList>
    </citation>
    <scope>NUCLEOTIDE SEQUENCE [LARGE SCALE GENOMIC DNA]</scope>
</reference>
<comment type="subcellular location">
    <subcellularLocation>
        <location evidence="9">Mitochondrion</location>
    </subcellularLocation>
    <subcellularLocation>
        <location evidence="9">Mitochondrion inner membrane</location>
    </subcellularLocation>
</comment>
<accession>A0A4C2AAG5</accession>
<keyword evidence="11" id="KW-1185">Reference proteome</keyword>
<evidence type="ECO:0000313" key="10">
    <source>
        <dbReference type="EMBL" id="GBP97636.1"/>
    </source>
</evidence>
<keyword evidence="5 9" id="KW-0999">Mitochondrion inner membrane</keyword>
<keyword evidence="2 9" id="KW-0813">Transport</keyword>
<sequence>MLPYLSIPKENILSRITHTNTCPVAKTQPKSSAAKPPATPALVRQERSGKCRLGFLPEEWFLFVHPFTGVSGPYILMIALANYGFSKEIIVCEHEYYGGLTWIVLIYLVTTRAGPKIGEILDQKVDAHENEFKKSRTEEEAIYLKTIENEKEAQMQAQGQELLMQAKKENIAMQLEAAYRERLMTVYNTVKGRMDYHVKLYAAESRIQQKYMIDWILDEVKEAITPEFQEQVMERYIQDLGALASKA</sequence>
<keyword evidence="7 9" id="KW-0496">Mitochondrion</keyword>
<dbReference type="OrthoDB" id="67388at2759"/>
<protein>
    <recommendedName>
        <fullName evidence="9">ATP synthase subunit b</fullName>
    </recommendedName>
</protein>
<evidence type="ECO:0000313" key="11">
    <source>
        <dbReference type="Proteomes" id="UP000299102"/>
    </source>
</evidence>
<dbReference type="Proteomes" id="UP000299102">
    <property type="component" value="Unassembled WGS sequence"/>
</dbReference>
<dbReference type="STRING" id="151549.A0A4C2AAG5"/>
<organism evidence="10 11">
    <name type="scientific">Eumeta variegata</name>
    <name type="common">Bagworm moth</name>
    <name type="synonym">Eumeta japonica</name>
    <dbReference type="NCBI Taxonomy" id="151549"/>
    <lineage>
        <taxon>Eukaryota</taxon>
        <taxon>Metazoa</taxon>
        <taxon>Ecdysozoa</taxon>
        <taxon>Arthropoda</taxon>
        <taxon>Hexapoda</taxon>
        <taxon>Insecta</taxon>
        <taxon>Pterygota</taxon>
        <taxon>Neoptera</taxon>
        <taxon>Endopterygota</taxon>
        <taxon>Lepidoptera</taxon>
        <taxon>Glossata</taxon>
        <taxon>Ditrysia</taxon>
        <taxon>Tineoidea</taxon>
        <taxon>Psychidae</taxon>
        <taxon>Oiketicinae</taxon>
        <taxon>Eumeta</taxon>
    </lineage>
</organism>
<gene>
    <name evidence="10" type="primary">ATPsynB</name>
    <name evidence="10" type="ORF">EVAR_62999_1</name>
</gene>
<comment type="subunit">
    <text evidence="9">F-type ATPases have 2 components, CF(1) - the catalytic core - and CF(0) - the membrane proton channel. CF(1) and CF(0) have multiple subunits.</text>
</comment>
<keyword evidence="8 9" id="KW-0472">Membrane</keyword>
<evidence type="ECO:0000256" key="9">
    <source>
        <dbReference type="RuleBase" id="RU368017"/>
    </source>
</evidence>
<dbReference type="GO" id="GO:0005743">
    <property type="term" value="C:mitochondrial inner membrane"/>
    <property type="evidence" value="ECO:0007669"/>
    <property type="project" value="UniProtKB-SubCell"/>
</dbReference>
<proteinExistence type="inferred from homology"/>
<dbReference type="EMBL" id="BGZK01002975">
    <property type="protein sequence ID" value="GBP97636.1"/>
    <property type="molecule type" value="Genomic_DNA"/>
</dbReference>
<comment type="function">
    <text evidence="9">Subunit b, of the mitochondrial membrane ATP synthase complex (F(1)F(0) ATP synthase or Complex V) that produces ATP from ADP in the presence of a proton gradient across the membrane which is generated by electron transport complexes of the respiratory chain. ATP synthase complex consist of a soluble F(1) head domain - the catalytic core - and a membrane F(1) domain - the membrane proton channel. These two domains are linked by a central stalk rotating inside the F(1) region and a stationary peripheral stalk. During catalysis, ATP synthesis in the catalytic domain of F(1) is coupled via a rotary mechanism of the central stalk subunits to proton translocation. In vivo, can only synthesize ATP although its ATP hydrolase activity can be activated artificially in vitro. Part of the complex F(0) domain. Part of the complex F(0) domain and the peripheric stalk, which acts as a stator to hold the catalytic alpha(3)beta(3) subcomplex and subunit a/ATP6 static relative to the rotary elements.</text>
</comment>